<organism evidence="1 2">
    <name type="scientific">Elasticomyces elasticus</name>
    <dbReference type="NCBI Taxonomy" id="574655"/>
    <lineage>
        <taxon>Eukaryota</taxon>
        <taxon>Fungi</taxon>
        <taxon>Dikarya</taxon>
        <taxon>Ascomycota</taxon>
        <taxon>Pezizomycotina</taxon>
        <taxon>Dothideomycetes</taxon>
        <taxon>Dothideomycetidae</taxon>
        <taxon>Mycosphaerellales</taxon>
        <taxon>Teratosphaeriaceae</taxon>
        <taxon>Elasticomyces</taxon>
    </lineage>
</organism>
<proteinExistence type="predicted"/>
<reference evidence="1" key="1">
    <citation type="submission" date="2023-08" db="EMBL/GenBank/DDBJ databases">
        <title>Black Yeasts Isolated from many extreme environments.</title>
        <authorList>
            <person name="Coleine C."/>
            <person name="Stajich J.E."/>
            <person name="Selbmann L."/>
        </authorList>
    </citation>
    <scope>NUCLEOTIDE SEQUENCE</scope>
    <source>
        <strain evidence="1">CCFEE 5810</strain>
    </source>
</reference>
<sequence length="255" mass="28383">MDLGFGDSIVCGGSVKQGGDARLHTPESAAVSKSVRPIALLPCFEHHDHVVDQSPVVTYDVAYKHTNTKPPLEYRSPTIPWLTETWHVTHSTLPMWKNKRNVRIQYTPVMHPISASSTEYTTRIDDLVTYQSLNSDKVSTIHGLDKLSVSTCSPGEGSRDSWDWRGKGWLKIAGSRWEVLGWGEEDGTGNKWVVTEFAKTLFTPAGVDVYSQRGGGLQEVTLEGIKKALAAVEDEDLRKMAAELFEIKRDNSRVE</sequence>
<evidence type="ECO:0000313" key="1">
    <source>
        <dbReference type="EMBL" id="KAK5696088.1"/>
    </source>
</evidence>
<comment type="caution">
    <text evidence="1">The sequence shown here is derived from an EMBL/GenBank/DDBJ whole genome shotgun (WGS) entry which is preliminary data.</text>
</comment>
<protein>
    <submittedName>
        <fullName evidence="1">Uncharacterized protein</fullName>
    </submittedName>
</protein>
<gene>
    <name evidence="1" type="ORF">LTR97_008508</name>
</gene>
<accession>A0AAN7ZZ69</accession>
<evidence type="ECO:0000313" key="2">
    <source>
        <dbReference type="Proteomes" id="UP001310594"/>
    </source>
</evidence>
<dbReference type="EMBL" id="JAVRQU010000013">
    <property type="protein sequence ID" value="KAK5696088.1"/>
    <property type="molecule type" value="Genomic_DNA"/>
</dbReference>
<dbReference type="Proteomes" id="UP001310594">
    <property type="component" value="Unassembled WGS sequence"/>
</dbReference>
<dbReference type="AlphaFoldDB" id="A0AAN7ZZ69"/>
<name>A0AAN7ZZ69_9PEZI</name>